<reference evidence="2 3" key="1">
    <citation type="submission" date="2015-07" db="EMBL/GenBank/DDBJ databases">
        <title>Genome analysis of myxobacterium Chondromyces crocatus Cm c5 reveals a high potential for natural compound synthesis and the genetic basis for the loss of fruiting body formation.</title>
        <authorList>
            <person name="Zaburannyi N."/>
            <person name="Bunk B."/>
            <person name="Maier J."/>
            <person name="Overmann J."/>
            <person name="Mueller R."/>
        </authorList>
    </citation>
    <scope>NUCLEOTIDE SEQUENCE [LARGE SCALE GENOMIC DNA]</scope>
    <source>
        <strain evidence="2 3">Cm c5</strain>
    </source>
</reference>
<accession>A0A0K1EHL9</accession>
<evidence type="ECO:0000256" key="1">
    <source>
        <dbReference type="SAM" id="Phobius"/>
    </source>
</evidence>
<feature type="transmembrane region" description="Helical" evidence="1">
    <location>
        <begin position="64"/>
        <end position="90"/>
    </location>
</feature>
<evidence type="ECO:0000313" key="3">
    <source>
        <dbReference type="Proteomes" id="UP000067626"/>
    </source>
</evidence>
<organism evidence="2 3">
    <name type="scientific">Chondromyces crocatus</name>
    <dbReference type="NCBI Taxonomy" id="52"/>
    <lineage>
        <taxon>Bacteria</taxon>
        <taxon>Pseudomonadati</taxon>
        <taxon>Myxococcota</taxon>
        <taxon>Polyangia</taxon>
        <taxon>Polyangiales</taxon>
        <taxon>Polyangiaceae</taxon>
        <taxon>Chondromyces</taxon>
    </lineage>
</organism>
<dbReference type="OrthoDB" id="5517138at2"/>
<dbReference type="KEGG" id="ccro:CMC5_045130"/>
<sequence>MADVATTETPEQRADQSVATRFTRPMNAATSPLGVLTDPPFIAIGTGLGICVLLGVISSGVRGVVIPVLIVLSLLPIVCAVVVSVILAGARRSVVSWLARQPFPVENMNAVLNGLGDELEVTFADTIPTAEALNLELDKVHPDSFVTGTVEETRTIEIRIGVVDSKRNPSASNHQRYQRVIALVEQVLVPTAERHPIRSVRVR</sequence>
<feature type="transmembrane region" description="Helical" evidence="1">
    <location>
        <begin position="41"/>
        <end position="58"/>
    </location>
</feature>
<dbReference type="RefSeq" id="WP_050432304.1">
    <property type="nucleotide sequence ID" value="NZ_CP012159.1"/>
</dbReference>
<keyword evidence="1" id="KW-0472">Membrane</keyword>
<protein>
    <submittedName>
        <fullName evidence="2">Uncharacterized protein</fullName>
    </submittedName>
</protein>
<evidence type="ECO:0000313" key="2">
    <source>
        <dbReference type="EMBL" id="AKT40360.1"/>
    </source>
</evidence>
<gene>
    <name evidence="2" type="ORF">CMC5_045130</name>
</gene>
<keyword evidence="1" id="KW-1133">Transmembrane helix</keyword>
<name>A0A0K1EHL9_CHOCO</name>
<dbReference type="EMBL" id="CP012159">
    <property type="protein sequence ID" value="AKT40360.1"/>
    <property type="molecule type" value="Genomic_DNA"/>
</dbReference>
<dbReference type="STRING" id="52.CMC5_045130"/>
<keyword evidence="1" id="KW-0812">Transmembrane</keyword>
<dbReference type="AlphaFoldDB" id="A0A0K1EHL9"/>
<proteinExistence type="predicted"/>
<dbReference type="Proteomes" id="UP000067626">
    <property type="component" value="Chromosome"/>
</dbReference>
<keyword evidence="3" id="KW-1185">Reference proteome</keyword>